<keyword evidence="2" id="KW-0472">Membrane</keyword>
<organism evidence="3 4">
    <name type="scientific">Candidatus Methylocalor cossyra</name>
    <dbReference type="NCBI Taxonomy" id="3108543"/>
    <lineage>
        <taxon>Bacteria</taxon>
        <taxon>Pseudomonadati</taxon>
        <taxon>Pseudomonadota</taxon>
        <taxon>Gammaproteobacteria</taxon>
        <taxon>Methylococcales</taxon>
        <taxon>Methylococcaceae</taxon>
        <taxon>Candidatus Methylocalor</taxon>
    </lineage>
</organism>
<dbReference type="NCBIfam" id="TIGR02532">
    <property type="entry name" value="IV_pilin_GFxxxE"/>
    <property type="match status" value="1"/>
</dbReference>
<dbReference type="InterPro" id="IPR045584">
    <property type="entry name" value="Pilin-like"/>
</dbReference>
<keyword evidence="2" id="KW-1133">Transmembrane helix</keyword>
<feature type="compositionally biased region" description="Basic and acidic residues" evidence="1">
    <location>
        <begin position="1"/>
        <end position="18"/>
    </location>
</feature>
<gene>
    <name evidence="3" type="ORF">MECH1_V1_2737</name>
</gene>
<dbReference type="PROSITE" id="PS00409">
    <property type="entry name" value="PROKAR_NTER_METHYL"/>
    <property type="match status" value="1"/>
</dbReference>
<reference evidence="3 4" key="1">
    <citation type="submission" date="2024-04" db="EMBL/GenBank/DDBJ databases">
        <authorList>
            <person name="Cremers G."/>
        </authorList>
    </citation>
    <scope>NUCLEOTIDE SEQUENCE [LARGE SCALE GENOMIC DNA]</scope>
    <source>
        <strain evidence="3">MeCH1-AG</strain>
    </source>
</reference>
<proteinExistence type="predicted"/>
<dbReference type="Pfam" id="PF16732">
    <property type="entry name" value="ComP_DUS"/>
    <property type="match status" value="1"/>
</dbReference>
<evidence type="ECO:0000256" key="2">
    <source>
        <dbReference type="SAM" id="Phobius"/>
    </source>
</evidence>
<dbReference type="InterPro" id="IPR012902">
    <property type="entry name" value="N_methyl_site"/>
</dbReference>
<accession>A0ABM9NLJ2</accession>
<dbReference type="InterPro" id="IPR031982">
    <property type="entry name" value="PilE-like"/>
</dbReference>
<evidence type="ECO:0000313" key="3">
    <source>
        <dbReference type="EMBL" id="CAL1241513.1"/>
    </source>
</evidence>
<dbReference type="Gene3D" id="3.30.700.10">
    <property type="entry name" value="Glycoprotein, Type 4 Pilin"/>
    <property type="match status" value="1"/>
</dbReference>
<name>A0ABM9NLJ2_9GAMM</name>
<dbReference type="EMBL" id="OZ026884">
    <property type="protein sequence ID" value="CAL1241513.1"/>
    <property type="molecule type" value="Genomic_DNA"/>
</dbReference>
<feature type="transmembrane region" description="Helical" evidence="2">
    <location>
        <begin position="34"/>
        <end position="55"/>
    </location>
</feature>
<keyword evidence="2" id="KW-0812">Transmembrane</keyword>
<sequence>MAHRTRPDQYRRAPRPREVTQAGAGNRRAQGFTLLELMVALGVVGILAGVAYPAYLESVRRSARDEVKGILLEDAQFLERNYTTANRYDQDSQGKAVALPYTASPKAGTAKYTITVDFTKPAPCPTAGQCFTLKATPTGAMAGDRCGTFTLTSTGTQGLVGAKPGVTVQECWQR</sequence>
<evidence type="ECO:0000313" key="4">
    <source>
        <dbReference type="Proteomes" id="UP001497493"/>
    </source>
</evidence>
<dbReference type="SUPFAM" id="SSF54523">
    <property type="entry name" value="Pili subunits"/>
    <property type="match status" value="1"/>
</dbReference>
<feature type="region of interest" description="Disordered" evidence="1">
    <location>
        <begin position="1"/>
        <end position="24"/>
    </location>
</feature>
<dbReference type="RefSeq" id="WP_348758022.1">
    <property type="nucleotide sequence ID" value="NZ_OZ026884.1"/>
</dbReference>
<protein>
    <submittedName>
        <fullName evidence="3">Type IV pilus biogenesis protein PilE</fullName>
    </submittedName>
</protein>
<dbReference type="Proteomes" id="UP001497493">
    <property type="component" value="Chromosome"/>
</dbReference>
<dbReference type="Pfam" id="PF07963">
    <property type="entry name" value="N_methyl"/>
    <property type="match status" value="1"/>
</dbReference>
<evidence type="ECO:0000256" key="1">
    <source>
        <dbReference type="SAM" id="MobiDB-lite"/>
    </source>
</evidence>
<keyword evidence="4" id="KW-1185">Reference proteome</keyword>